<evidence type="ECO:0000259" key="3">
    <source>
        <dbReference type="Pfam" id="PF13839"/>
    </source>
</evidence>
<dbReference type="PANTHER" id="PTHR32285">
    <property type="entry name" value="PROTEIN TRICHOME BIREFRINGENCE-LIKE 9-RELATED"/>
    <property type="match status" value="1"/>
</dbReference>
<feature type="transmembrane region" description="Helical" evidence="2">
    <location>
        <begin position="15"/>
        <end position="33"/>
    </location>
</feature>
<dbReference type="STRING" id="67003.A0A1X0P768"/>
<dbReference type="Proteomes" id="UP000192257">
    <property type="component" value="Unassembled WGS sequence"/>
</dbReference>
<comment type="caution">
    <text evidence="4">The sequence shown here is derived from an EMBL/GenBank/DDBJ whole genome shotgun (WGS) entry which is preliminary data.</text>
</comment>
<dbReference type="RefSeq" id="XP_028886336.1">
    <property type="nucleotide sequence ID" value="XM_029022678.1"/>
</dbReference>
<keyword evidence="2" id="KW-0812">Transmembrane</keyword>
<accession>A0A1X0P768</accession>
<evidence type="ECO:0000313" key="5">
    <source>
        <dbReference type="Proteomes" id="UP000192257"/>
    </source>
</evidence>
<reference evidence="4 5" key="1">
    <citation type="submission" date="2017-03" db="EMBL/GenBank/DDBJ databases">
        <title>An alternative strategy for trypanosome survival in the mammalian bloodstream revealed through genome and transcriptome analysis of the ubiquitous bovine parasite Trypanosoma (Megatrypanum) theileri.</title>
        <authorList>
            <person name="Kelly S."/>
            <person name="Ivens A."/>
            <person name="Mott A."/>
            <person name="O'Neill E."/>
            <person name="Emms D."/>
            <person name="Macleod O."/>
            <person name="Voorheis P."/>
            <person name="Matthews J."/>
            <person name="Matthews K."/>
            <person name="Carrington M."/>
        </authorList>
    </citation>
    <scope>NUCLEOTIDE SEQUENCE [LARGE SCALE GENOMIC DNA]</scope>
    <source>
        <strain evidence="4">Edinburgh</strain>
    </source>
</reference>
<comment type="similarity">
    <text evidence="1">Belongs to the PC-esterase family. TBL subfamily.</text>
</comment>
<dbReference type="VEuPathDB" id="TriTrypDB:TM35_000044840"/>
<dbReference type="OrthoDB" id="242361at2759"/>
<protein>
    <submittedName>
        <fullName evidence="4">Putative endo-beta-N-acetylglucosaminidase</fullName>
    </submittedName>
</protein>
<organism evidence="4 5">
    <name type="scientific">Trypanosoma theileri</name>
    <dbReference type="NCBI Taxonomy" id="67003"/>
    <lineage>
        <taxon>Eukaryota</taxon>
        <taxon>Discoba</taxon>
        <taxon>Euglenozoa</taxon>
        <taxon>Kinetoplastea</taxon>
        <taxon>Metakinetoplastina</taxon>
        <taxon>Trypanosomatida</taxon>
        <taxon>Trypanosomatidae</taxon>
        <taxon>Trypanosoma</taxon>
    </lineage>
</organism>
<sequence length="444" mass="52546">MPPLGKAGRFRRRRITLYIAISIIIVLLLLLWIENGKVVDETHVEVSQERRLFENIPQEKESILYEPLRQEEIDGIIPGNLTPFISPNGPHEGQELPHFNYTDGPYRYRNPYNPMHRTSRPCDGLLYTKGKWVYNSSKRPQYTSRGTVLGCCERGFRKEFGPDVVRNETQYEWKPDSCELVPWDEELFCRSLRGRSIMMVGDSLSDHWHASLYYLLGGEGDIYEREGTSRTRHRCRGHVICQKYYPNRINNKPVKIFFLTNQFLETNYHSFRNFLWWKDIHRYPILILNSGSWMVRPENERRRITDENYYFYMRRAASVVRRLYKGTVIWRTTFRGHPFCWQYTEPLTTPLTLNAYKEGIYERYRWYAIPARNAYTTALWKDMGAHILDVAPMTDLMPLGHMGKYHPKYESMNATDCLHYCSPGATYDQWSVLLMNLLIGNIVD</sequence>
<dbReference type="AlphaFoldDB" id="A0A1X0P768"/>
<feature type="domain" description="Trichome birefringence-like C-terminal" evidence="3">
    <location>
        <begin position="184"/>
        <end position="436"/>
    </location>
</feature>
<evidence type="ECO:0000256" key="2">
    <source>
        <dbReference type="SAM" id="Phobius"/>
    </source>
</evidence>
<evidence type="ECO:0000256" key="1">
    <source>
        <dbReference type="ARBA" id="ARBA00007727"/>
    </source>
</evidence>
<dbReference type="PANTHER" id="PTHR32285:SF48">
    <property type="entry name" value="PROTEIN TRICHOME BIREFRINGENCE-LIKE 19"/>
    <property type="match status" value="1"/>
</dbReference>
<dbReference type="GeneID" id="39982458"/>
<dbReference type="GO" id="GO:0016413">
    <property type="term" value="F:O-acetyltransferase activity"/>
    <property type="evidence" value="ECO:0007669"/>
    <property type="project" value="InterPro"/>
</dbReference>
<keyword evidence="2" id="KW-0472">Membrane</keyword>
<evidence type="ECO:0000313" key="4">
    <source>
        <dbReference type="EMBL" id="ORC92270.1"/>
    </source>
</evidence>
<name>A0A1X0P768_9TRYP</name>
<dbReference type="Pfam" id="PF13839">
    <property type="entry name" value="PC-Esterase"/>
    <property type="match status" value="1"/>
</dbReference>
<dbReference type="InterPro" id="IPR026057">
    <property type="entry name" value="TBL_C"/>
</dbReference>
<keyword evidence="2" id="KW-1133">Transmembrane helix</keyword>
<dbReference type="InterPro" id="IPR029962">
    <property type="entry name" value="TBL"/>
</dbReference>
<proteinExistence type="inferred from homology"/>
<gene>
    <name evidence="4" type="ORF">TM35_000044840</name>
</gene>
<keyword evidence="5" id="KW-1185">Reference proteome</keyword>
<dbReference type="EMBL" id="NBCO01000004">
    <property type="protein sequence ID" value="ORC92270.1"/>
    <property type="molecule type" value="Genomic_DNA"/>
</dbReference>